<dbReference type="InterPro" id="IPR050833">
    <property type="entry name" value="Poly_Biosynth_Transport"/>
</dbReference>
<reference evidence="8 9" key="1">
    <citation type="submission" date="2023-08" db="EMBL/GenBank/DDBJ databases">
        <title>Implementing the SeqCode for naming new Mesorhizobium species isolated from Vachellia karroo root nodules.</title>
        <authorList>
            <person name="Van Lill M."/>
        </authorList>
    </citation>
    <scope>NUCLEOTIDE SEQUENCE [LARGE SCALE GENOMIC DNA]</scope>
    <source>
        <strain evidence="8 9">VK4B</strain>
    </source>
</reference>
<keyword evidence="9" id="KW-1185">Reference proteome</keyword>
<evidence type="ECO:0000256" key="7">
    <source>
        <dbReference type="SAM" id="Phobius"/>
    </source>
</evidence>
<evidence type="ECO:0000256" key="2">
    <source>
        <dbReference type="ARBA" id="ARBA00007430"/>
    </source>
</evidence>
<feature type="transmembrane region" description="Helical" evidence="7">
    <location>
        <begin position="179"/>
        <end position="197"/>
    </location>
</feature>
<accession>A0ABU5AHF5</accession>
<feature type="transmembrane region" description="Helical" evidence="7">
    <location>
        <begin position="152"/>
        <end position="173"/>
    </location>
</feature>
<dbReference type="Pfam" id="PF13440">
    <property type="entry name" value="Polysacc_synt_3"/>
    <property type="match status" value="1"/>
</dbReference>
<dbReference type="Proteomes" id="UP001276564">
    <property type="component" value="Unassembled WGS sequence"/>
</dbReference>
<feature type="transmembrane region" description="Helical" evidence="7">
    <location>
        <begin position="447"/>
        <end position="468"/>
    </location>
</feature>
<feature type="transmembrane region" description="Helical" evidence="7">
    <location>
        <begin position="417"/>
        <end position="435"/>
    </location>
</feature>
<feature type="transmembrane region" description="Helical" evidence="7">
    <location>
        <begin position="118"/>
        <end position="140"/>
    </location>
</feature>
<dbReference type="PANTHER" id="PTHR30250">
    <property type="entry name" value="PST FAMILY PREDICTED COLANIC ACID TRANSPORTER"/>
    <property type="match status" value="1"/>
</dbReference>
<dbReference type="CDD" id="cd13127">
    <property type="entry name" value="MATE_tuaB_like"/>
    <property type="match status" value="1"/>
</dbReference>
<evidence type="ECO:0000256" key="1">
    <source>
        <dbReference type="ARBA" id="ARBA00004651"/>
    </source>
</evidence>
<proteinExistence type="inferred from homology"/>
<keyword evidence="3" id="KW-1003">Cell membrane</keyword>
<comment type="similarity">
    <text evidence="2">Belongs to the polysaccharide synthase family.</text>
</comment>
<feature type="transmembrane region" description="Helical" evidence="7">
    <location>
        <begin position="329"/>
        <end position="350"/>
    </location>
</feature>
<dbReference type="RefSeq" id="WP_292170105.1">
    <property type="nucleotide sequence ID" value="NZ_JARAKC010000003.1"/>
</dbReference>
<name>A0ABU5AHF5_9HYPH</name>
<comment type="caution">
    <text evidence="8">The sequence shown here is derived from an EMBL/GenBank/DDBJ whole genome shotgun (WGS) entry which is preliminary data.</text>
</comment>
<feature type="transmembrane region" description="Helical" evidence="7">
    <location>
        <begin position="362"/>
        <end position="380"/>
    </location>
</feature>
<dbReference type="PANTHER" id="PTHR30250:SF10">
    <property type="entry name" value="LIPOPOLYSACCHARIDE BIOSYNTHESIS PROTEIN WZXC"/>
    <property type="match status" value="1"/>
</dbReference>
<feature type="transmembrane region" description="Helical" evidence="7">
    <location>
        <begin position="49"/>
        <end position="66"/>
    </location>
</feature>
<sequence length="487" mass="51993">MNANPPPQFGRVALRGGLVTAGSQGFKMVIQFISVIILARLLVPEDFGLVASVGPIVAFVGLLQNLGLQQALVQRKDISDRQLNQVFWVSALVGLGSSVVVAALAPAIAAFYGDQRMLGITLASALPLLLGSIAAVPLALMNRHLQFGQLALNDVVTAAAGLLAAAIAAWAGMGYWSLVLGPAVAAVVALAAAWLVVRWTPSRPDLKVDGDILSFGANLTGFNLVNFFSRNLDNILIGKYSGAIELGYYDRAYKLLLFPLQNITQPLTRVMVPLLSRIHEDKARFRDLYVRTNWMLAAVTMPGIAALTLTSDQVVALLFGPRWTAVAPIFAWLGIASLTQSVSSTTGWIFICQGKTKTMFQWGIYSSLTTVAAFIVGLHWGAVGVAAAYAISGYVLRVPVLAVLVHRVGPVTAGDFLIMQGLFIVSSLLAWLAYLGLPASLTAQSDLLAVALALCLNYGLALVLMLIFPQSRRMLSATLPNIARNIR</sequence>
<feature type="transmembrane region" description="Helical" evidence="7">
    <location>
        <begin position="86"/>
        <end position="112"/>
    </location>
</feature>
<feature type="transmembrane region" description="Helical" evidence="7">
    <location>
        <begin position="386"/>
        <end position="405"/>
    </location>
</feature>
<evidence type="ECO:0000313" key="8">
    <source>
        <dbReference type="EMBL" id="MDX8536705.1"/>
    </source>
</evidence>
<evidence type="ECO:0000256" key="6">
    <source>
        <dbReference type="ARBA" id="ARBA00023136"/>
    </source>
</evidence>
<keyword evidence="5 7" id="KW-1133">Transmembrane helix</keyword>
<evidence type="ECO:0000256" key="3">
    <source>
        <dbReference type="ARBA" id="ARBA00022475"/>
    </source>
</evidence>
<protein>
    <submittedName>
        <fullName evidence="8">Lipopolysaccharide biosynthesis protein</fullName>
    </submittedName>
</protein>
<dbReference type="EMBL" id="JAVIIP010000002">
    <property type="protein sequence ID" value="MDX8536705.1"/>
    <property type="molecule type" value="Genomic_DNA"/>
</dbReference>
<evidence type="ECO:0000256" key="5">
    <source>
        <dbReference type="ARBA" id="ARBA00022989"/>
    </source>
</evidence>
<feature type="transmembrane region" description="Helical" evidence="7">
    <location>
        <begin position="25"/>
        <end position="43"/>
    </location>
</feature>
<evidence type="ECO:0000313" key="9">
    <source>
        <dbReference type="Proteomes" id="UP001276564"/>
    </source>
</evidence>
<keyword evidence="4 7" id="KW-0812">Transmembrane</keyword>
<feature type="transmembrane region" description="Helical" evidence="7">
    <location>
        <begin position="288"/>
        <end position="309"/>
    </location>
</feature>
<evidence type="ECO:0000256" key="4">
    <source>
        <dbReference type="ARBA" id="ARBA00022692"/>
    </source>
</evidence>
<organism evidence="8 9">
    <name type="scientific">Mesorhizobium abyssinicae</name>
    <dbReference type="NCBI Taxonomy" id="1209958"/>
    <lineage>
        <taxon>Bacteria</taxon>
        <taxon>Pseudomonadati</taxon>
        <taxon>Pseudomonadota</taxon>
        <taxon>Alphaproteobacteria</taxon>
        <taxon>Hyphomicrobiales</taxon>
        <taxon>Phyllobacteriaceae</taxon>
        <taxon>Mesorhizobium</taxon>
    </lineage>
</organism>
<comment type="subcellular location">
    <subcellularLocation>
        <location evidence="1">Cell membrane</location>
        <topology evidence="1">Multi-pass membrane protein</topology>
    </subcellularLocation>
</comment>
<keyword evidence="6 7" id="KW-0472">Membrane</keyword>
<gene>
    <name evidence="8" type="ORF">RFM23_03615</name>
</gene>